<dbReference type="GO" id="GO:0003677">
    <property type="term" value="F:DNA binding"/>
    <property type="evidence" value="ECO:0007669"/>
    <property type="project" value="UniProtKB-KW"/>
</dbReference>
<dbReference type="Proteomes" id="UP000294947">
    <property type="component" value="Unassembled WGS sequence"/>
</dbReference>
<keyword evidence="2" id="KW-1185">Reference proteome</keyword>
<evidence type="ECO:0000313" key="2">
    <source>
        <dbReference type="Proteomes" id="UP000294947"/>
    </source>
</evidence>
<dbReference type="AlphaFoldDB" id="A0A4V2YKE2"/>
<dbReference type="Gene3D" id="3.30.1310.10">
    <property type="entry name" value="Nucleoid-associated protein YbaB-like domain"/>
    <property type="match status" value="1"/>
</dbReference>
<dbReference type="InterPro" id="IPR036894">
    <property type="entry name" value="YbaB-like_sf"/>
</dbReference>
<sequence>MWPGSFGCTWGLYWADRVERRNRTWFYCCRCVRPGAVGRISLGEGGCGVSGSHAEELEQLLVQYRRQFAEVKETQRRLREISCTVTAPRRTVAVTVGHGGVVKNVEFPTGAYKRMAPADLAGVVLKAIADAQQQARGEAAEVMAPSLPPGVDALKLFSGDVDIQSLLKPEPELHEVTRDVMNIRD</sequence>
<gene>
    <name evidence="1" type="ORF">E1288_29715</name>
</gene>
<keyword evidence="1" id="KW-0238">DNA-binding</keyword>
<dbReference type="SUPFAM" id="SSF82607">
    <property type="entry name" value="YbaB-like"/>
    <property type="match status" value="1"/>
</dbReference>
<evidence type="ECO:0000313" key="1">
    <source>
        <dbReference type="EMBL" id="TDD42377.1"/>
    </source>
</evidence>
<organism evidence="1 2">
    <name type="scientific">Saccharopolyspora elongata</name>
    <dbReference type="NCBI Taxonomy" id="2530387"/>
    <lineage>
        <taxon>Bacteria</taxon>
        <taxon>Bacillati</taxon>
        <taxon>Actinomycetota</taxon>
        <taxon>Actinomycetes</taxon>
        <taxon>Pseudonocardiales</taxon>
        <taxon>Pseudonocardiaceae</taxon>
        <taxon>Saccharopolyspora</taxon>
    </lineage>
</organism>
<proteinExistence type="predicted"/>
<comment type="caution">
    <text evidence="1">The sequence shown here is derived from an EMBL/GenBank/DDBJ whole genome shotgun (WGS) entry which is preliminary data.</text>
</comment>
<accession>A0A4V2YKE2</accession>
<name>A0A4V2YKE2_9PSEU</name>
<dbReference type="Pfam" id="PF02575">
    <property type="entry name" value="YbaB_DNA_bd"/>
    <property type="match status" value="1"/>
</dbReference>
<protein>
    <submittedName>
        <fullName evidence="1">YbaB/EbfC family DNA-binding protein</fullName>
    </submittedName>
</protein>
<dbReference type="OrthoDB" id="5118533at2"/>
<reference evidence="1 2" key="1">
    <citation type="submission" date="2019-03" db="EMBL/GenBank/DDBJ databases">
        <title>Draft genome sequences of novel Actinobacteria.</title>
        <authorList>
            <person name="Sahin N."/>
            <person name="Ay H."/>
            <person name="Saygin H."/>
        </authorList>
    </citation>
    <scope>NUCLEOTIDE SEQUENCE [LARGE SCALE GENOMIC DNA]</scope>
    <source>
        <strain evidence="1 2">7K502</strain>
    </source>
</reference>
<dbReference type="InterPro" id="IPR004401">
    <property type="entry name" value="YbaB/EbfC"/>
</dbReference>
<dbReference type="EMBL" id="SMKW01000048">
    <property type="protein sequence ID" value="TDD42377.1"/>
    <property type="molecule type" value="Genomic_DNA"/>
</dbReference>